<reference evidence="1 2" key="1">
    <citation type="submission" date="2016-11" db="EMBL/GenBank/DDBJ databases">
        <authorList>
            <person name="Jaros S."/>
            <person name="Januszkiewicz K."/>
            <person name="Wedrychowicz H."/>
        </authorList>
    </citation>
    <scope>NUCLEOTIDE SEQUENCE [LARGE SCALE GENOMIC DNA]</scope>
    <source>
        <strain evidence="1 2">DSM 15929</strain>
    </source>
</reference>
<dbReference type="STRING" id="1121322.SAMN02745136_03352"/>
<sequence length="86" mass="9656">MFFLKKLLKGKETSSKSSKSTIDGTIRKEDVKKEEAVKTPQEEEYEIVEKEILPEKMICPDCGGITLAGLDFCDKCGGELGNYENY</sequence>
<name>A0A1M6VB19_9FIRM</name>
<organism evidence="1 2">
    <name type="scientific">Anaerocolumna jejuensis DSM 15929</name>
    <dbReference type="NCBI Taxonomy" id="1121322"/>
    <lineage>
        <taxon>Bacteria</taxon>
        <taxon>Bacillati</taxon>
        <taxon>Bacillota</taxon>
        <taxon>Clostridia</taxon>
        <taxon>Lachnospirales</taxon>
        <taxon>Lachnospiraceae</taxon>
        <taxon>Anaerocolumna</taxon>
    </lineage>
</organism>
<dbReference type="RefSeq" id="WP_073277999.1">
    <property type="nucleotide sequence ID" value="NZ_FRAC01000017.1"/>
</dbReference>
<accession>A0A1M6VB19</accession>
<dbReference type="OrthoDB" id="2066185at2"/>
<dbReference type="AlphaFoldDB" id="A0A1M6VB19"/>
<evidence type="ECO:0008006" key="3">
    <source>
        <dbReference type="Google" id="ProtNLM"/>
    </source>
</evidence>
<evidence type="ECO:0000313" key="1">
    <source>
        <dbReference type="EMBL" id="SHK78692.1"/>
    </source>
</evidence>
<proteinExistence type="predicted"/>
<evidence type="ECO:0000313" key="2">
    <source>
        <dbReference type="Proteomes" id="UP000184386"/>
    </source>
</evidence>
<gene>
    <name evidence="1" type="ORF">SAMN02745136_03352</name>
</gene>
<keyword evidence="2" id="KW-1185">Reference proteome</keyword>
<dbReference type="EMBL" id="FRAC01000017">
    <property type="protein sequence ID" value="SHK78692.1"/>
    <property type="molecule type" value="Genomic_DNA"/>
</dbReference>
<dbReference type="Proteomes" id="UP000184386">
    <property type="component" value="Unassembled WGS sequence"/>
</dbReference>
<protein>
    <recommendedName>
        <fullName evidence="3">Double zinc ribbon</fullName>
    </recommendedName>
</protein>